<gene>
    <name evidence="2" type="ORF">SAMN05660691_03590</name>
</gene>
<sequence>MRMLFTLTGYVLAGYCLLCLLLYLLQRQLIYFPVPAQLPPTEPLLLQQADATVLVSQKPRETSQALLYFGGNAEDVSVALPEFAAAFPNHAIYLMHYRGYGGSSGKPSEQALVADALALYDQLQTKHSDITVLGRSLGSGVAVQLAAQRKVAQLVLITPFDSLSALARRQFPLFPVKWLLKDTYNSVAYAPGIYSPTLILLAEQDEIIGRAHSEALYQAFAPGIARVKSYSGSHNSELAASQLAAWLATATPSAALSN</sequence>
<dbReference type="Pfam" id="PF00561">
    <property type="entry name" value="Abhydrolase_1"/>
    <property type="match status" value="1"/>
</dbReference>
<reference evidence="3" key="1">
    <citation type="submission" date="2016-10" db="EMBL/GenBank/DDBJ databases">
        <authorList>
            <person name="Varghese N."/>
            <person name="Submissions S."/>
        </authorList>
    </citation>
    <scope>NUCLEOTIDE SEQUENCE [LARGE SCALE GENOMIC DNA]</scope>
    <source>
        <strain evidence="3">DSM 17616</strain>
    </source>
</reference>
<dbReference type="Gene3D" id="3.40.50.1820">
    <property type="entry name" value="alpha/beta hydrolase"/>
    <property type="match status" value="1"/>
</dbReference>
<dbReference type="STRING" id="173990.SAMN05660691_03590"/>
<keyword evidence="3" id="KW-1185">Reference proteome</keyword>
<evidence type="ECO:0000313" key="3">
    <source>
        <dbReference type="Proteomes" id="UP000199371"/>
    </source>
</evidence>
<dbReference type="InterPro" id="IPR000073">
    <property type="entry name" value="AB_hydrolase_1"/>
</dbReference>
<dbReference type="InterPro" id="IPR029058">
    <property type="entry name" value="AB_hydrolase_fold"/>
</dbReference>
<name>A0A1H6N4I5_9GAMM</name>
<dbReference type="EMBL" id="FNXF01000018">
    <property type="protein sequence ID" value="SEI09576.1"/>
    <property type="molecule type" value="Genomic_DNA"/>
</dbReference>
<proteinExistence type="predicted"/>
<dbReference type="Proteomes" id="UP000199371">
    <property type="component" value="Unassembled WGS sequence"/>
</dbReference>
<organism evidence="2 3">
    <name type="scientific">Rheinheimera pacifica</name>
    <dbReference type="NCBI Taxonomy" id="173990"/>
    <lineage>
        <taxon>Bacteria</taxon>
        <taxon>Pseudomonadati</taxon>
        <taxon>Pseudomonadota</taxon>
        <taxon>Gammaproteobacteria</taxon>
        <taxon>Chromatiales</taxon>
        <taxon>Chromatiaceae</taxon>
        <taxon>Rheinheimera</taxon>
    </lineage>
</organism>
<dbReference type="AlphaFoldDB" id="A0A1H6N4I5"/>
<dbReference type="PANTHER" id="PTHR12277:SF81">
    <property type="entry name" value="PROTEIN ABHD13"/>
    <property type="match status" value="1"/>
</dbReference>
<feature type="domain" description="AB hydrolase-1" evidence="1">
    <location>
        <begin position="86"/>
        <end position="175"/>
    </location>
</feature>
<dbReference type="OrthoDB" id="9798884at2"/>
<protein>
    <recommendedName>
        <fullName evidence="1">AB hydrolase-1 domain-containing protein</fullName>
    </recommendedName>
</protein>
<dbReference type="RefSeq" id="WP_092796246.1">
    <property type="nucleotide sequence ID" value="NZ_FNXF01000018.1"/>
</dbReference>
<evidence type="ECO:0000313" key="2">
    <source>
        <dbReference type="EMBL" id="SEI09576.1"/>
    </source>
</evidence>
<dbReference type="SUPFAM" id="SSF53474">
    <property type="entry name" value="alpha/beta-Hydrolases"/>
    <property type="match status" value="1"/>
</dbReference>
<dbReference type="PANTHER" id="PTHR12277">
    <property type="entry name" value="ALPHA/BETA HYDROLASE DOMAIN-CONTAINING PROTEIN"/>
    <property type="match status" value="1"/>
</dbReference>
<evidence type="ECO:0000259" key="1">
    <source>
        <dbReference type="Pfam" id="PF00561"/>
    </source>
</evidence>
<accession>A0A1H6N4I5</accession>